<evidence type="ECO:0000313" key="2">
    <source>
        <dbReference type="Proteomes" id="UP000198406"/>
    </source>
</evidence>
<protein>
    <recommendedName>
        <fullName evidence="3">SPRY domain-containing protein</fullName>
    </recommendedName>
</protein>
<evidence type="ECO:0000313" key="1">
    <source>
        <dbReference type="EMBL" id="GAX12448.1"/>
    </source>
</evidence>
<dbReference type="OrthoDB" id="40953at2759"/>
<dbReference type="CDD" id="cd11709">
    <property type="entry name" value="SPRY"/>
    <property type="match status" value="1"/>
</dbReference>
<dbReference type="InterPro" id="IPR043136">
    <property type="entry name" value="B30.2/SPRY_sf"/>
</dbReference>
<dbReference type="EMBL" id="BDSP01000051">
    <property type="protein sequence ID" value="GAX12448.1"/>
    <property type="molecule type" value="Genomic_DNA"/>
</dbReference>
<dbReference type="AlphaFoldDB" id="A0A1Z5JFB4"/>
<gene>
    <name evidence="1" type="ORF">FisN_2Hh282</name>
</gene>
<organism evidence="1 2">
    <name type="scientific">Fistulifera solaris</name>
    <name type="common">Oleaginous diatom</name>
    <dbReference type="NCBI Taxonomy" id="1519565"/>
    <lineage>
        <taxon>Eukaryota</taxon>
        <taxon>Sar</taxon>
        <taxon>Stramenopiles</taxon>
        <taxon>Ochrophyta</taxon>
        <taxon>Bacillariophyta</taxon>
        <taxon>Bacillariophyceae</taxon>
        <taxon>Bacillariophycidae</taxon>
        <taxon>Naviculales</taxon>
        <taxon>Naviculaceae</taxon>
        <taxon>Fistulifera</taxon>
    </lineage>
</organism>
<sequence>MGACCSCCEDASAAVSETEMKEQKATNIKSLSISRVMSAPSVDVQDDCKMSGYGLGLVGVAVEQDAAYWEAHIQHDPGMSQEVSFGVATKKDQQFYRSMEEQDSADAKGTSLMRSIKVKDGDVVGIAVQQSDLPMVQFLLNGEPLHDLAVNRFRGAVYPAIYLPENDGLTVRFVFRESEFEKLSPHARFGPLIVARGII</sequence>
<dbReference type="InterPro" id="IPR035766">
    <property type="entry name" value="SPRYD7"/>
</dbReference>
<evidence type="ECO:0008006" key="3">
    <source>
        <dbReference type="Google" id="ProtNLM"/>
    </source>
</evidence>
<comment type="caution">
    <text evidence="1">The sequence shown here is derived from an EMBL/GenBank/DDBJ whole genome shotgun (WGS) entry which is preliminary data.</text>
</comment>
<dbReference type="Proteomes" id="UP000198406">
    <property type="component" value="Unassembled WGS sequence"/>
</dbReference>
<keyword evidence="2" id="KW-1185">Reference proteome</keyword>
<dbReference type="PANTHER" id="PTHR20951">
    <property type="entry name" value="C13ORF1 PROTEIN-RELATED"/>
    <property type="match status" value="1"/>
</dbReference>
<dbReference type="InParanoid" id="A0A1Z5JFB4"/>
<dbReference type="Gene3D" id="2.60.120.920">
    <property type="match status" value="1"/>
</dbReference>
<accession>A0A1Z5JFB4</accession>
<name>A0A1Z5JFB4_FISSO</name>
<proteinExistence type="predicted"/>
<dbReference type="PANTHER" id="PTHR20951:SF2">
    <property type="entry name" value="SPRY DOMAIN-CONTAINING PROTEIN 7"/>
    <property type="match status" value="1"/>
</dbReference>
<reference evidence="1 2" key="1">
    <citation type="journal article" date="2015" name="Plant Cell">
        <title>Oil accumulation by the oleaginous diatom Fistulifera solaris as revealed by the genome and transcriptome.</title>
        <authorList>
            <person name="Tanaka T."/>
            <person name="Maeda Y."/>
            <person name="Veluchamy A."/>
            <person name="Tanaka M."/>
            <person name="Abida H."/>
            <person name="Marechal E."/>
            <person name="Bowler C."/>
            <person name="Muto M."/>
            <person name="Sunaga Y."/>
            <person name="Tanaka M."/>
            <person name="Yoshino T."/>
            <person name="Taniguchi T."/>
            <person name="Fukuda Y."/>
            <person name="Nemoto M."/>
            <person name="Matsumoto M."/>
            <person name="Wong P.S."/>
            <person name="Aburatani S."/>
            <person name="Fujibuchi W."/>
        </authorList>
    </citation>
    <scope>NUCLEOTIDE SEQUENCE [LARGE SCALE GENOMIC DNA]</scope>
    <source>
        <strain evidence="1 2">JPCC DA0580</strain>
    </source>
</reference>